<evidence type="ECO:0000313" key="2">
    <source>
        <dbReference type="EMBL" id="PCS00108.1"/>
    </source>
</evidence>
<sequence>MKYKKKIIILVVSLVTLLAAQLAINTIPNQLPNTSRAIIFIASVIGAIIFVNFEHVKHLPRNAFVIILFLGIGISIIKPIQFGLDEETHLTWAIRLADGQLFARETMVQPDWNTVERYDSLRKPNAVHTKNGFSREFLNEKHEPSTYSGKITGVNNIGEIPNALGWAVGRLVSSRIFVSYYLGRIFNVLAYALMAFLALKLGKKYREVIFLFAVFPTNLWIIAGFQYDWLYYGLSMLIIGLLTRFFSDEKVSRKNLSLYLLATTLMIFPKFPYVLMGILPLFISKDKFVKAKDKLFYGLATLGSFLIAVLWYVSPKLIRHFSQATVESKPTVITNAVDATYFIKHPFPIIRTFINDGLGSLSNFSGSDISKNPPAPLYYAQHGSQIVNAMLPLVFVVLLVLATVRLDFQVSKKIKLVFIGIYMIISFLVIYAMAGDNRVGFNAGDLYIKGVQFRYFYLMLMTLPIIFGDGLRKLFPVNYHDSETADLAVSQHLQISLFYINVFIMSVAIYVLIS</sequence>
<dbReference type="EMBL" id="JXJU01000005">
    <property type="protein sequence ID" value="PCS00108.1"/>
    <property type="molecule type" value="Genomic_DNA"/>
</dbReference>
<feature type="transmembrane region" description="Helical" evidence="1">
    <location>
        <begin position="295"/>
        <end position="313"/>
    </location>
</feature>
<name>A0A2A5RLH8_9LACT</name>
<keyword evidence="1" id="KW-1133">Transmembrane helix</keyword>
<feature type="transmembrane region" description="Helical" evidence="1">
    <location>
        <begin position="495"/>
        <end position="513"/>
    </location>
</feature>
<feature type="transmembrane region" description="Helical" evidence="1">
    <location>
        <begin position="386"/>
        <end position="404"/>
    </location>
</feature>
<keyword evidence="1" id="KW-0472">Membrane</keyword>
<evidence type="ECO:0000256" key="1">
    <source>
        <dbReference type="SAM" id="Phobius"/>
    </source>
</evidence>
<feature type="transmembrane region" description="Helical" evidence="1">
    <location>
        <begin position="33"/>
        <end position="51"/>
    </location>
</feature>
<evidence type="ECO:0008006" key="4">
    <source>
        <dbReference type="Google" id="ProtNLM"/>
    </source>
</evidence>
<evidence type="ECO:0000313" key="3">
    <source>
        <dbReference type="Proteomes" id="UP000218181"/>
    </source>
</evidence>
<dbReference type="AlphaFoldDB" id="A0A2A5RLH8"/>
<proteinExistence type="predicted"/>
<accession>A0A2A5RLH8</accession>
<dbReference type="InterPro" id="IPR018674">
    <property type="entry name" value="DUF2142_membrane"/>
</dbReference>
<protein>
    <recommendedName>
        <fullName evidence="4">DUF2142 domain-containing protein</fullName>
    </recommendedName>
</protein>
<organism evidence="2 3">
    <name type="scientific">Lactococcus fujiensis JCM 16395</name>
    <dbReference type="NCBI Taxonomy" id="1291764"/>
    <lineage>
        <taxon>Bacteria</taxon>
        <taxon>Bacillati</taxon>
        <taxon>Bacillota</taxon>
        <taxon>Bacilli</taxon>
        <taxon>Lactobacillales</taxon>
        <taxon>Streptococcaceae</taxon>
        <taxon>Lactococcus</taxon>
    </lineage>
</organism>
<dbReference type="STRING" id="1291764.GCA_001311235_02620"/>
<dbReference type="Pfam" id="PF09913">
    <property type="entry name" value="DUF2142"/>
    <property type="match status" value="1"/>
</dbReference>
<dbReference type="RefSeq" id="WP_096817881.1">
    <property type="nucleotide sequence ID" value="NZ_JXJU01000005.1"/>
</dbReference>
<feature type="transmembrane region" description="Helical" evidence="1">
    <location>
        <begin position="63"/>
        <end position="82"/>
    </location>
</feature>
<dbReference type="OrthoDB" id="2220917at2"/>
<feature type="transmembrane region" description="Helical" evidence="1">
    <location>
        <begin position="178"/>
        <end position="198"/>
    </location>
</feature>
<feature type="transmembrane region" description="Helical" evidence="1">
    <location>
        <begin position="205"/>
        <end position="223"/>
    </location>
</feature>
<gene>
    <name evidence="2" type="ORF">RT41_GL001419</name>
</gene>
<reference evidence="2 3" key="1">
    <citation type="submission" date="2014-12" db="EMBL/GenBank/DDBJ databases">
        <title>Draft genome sequences of 10 type strains of Lactococcus.</title>
        <authorList>
            <person name="Sun Z."/>
            <person name="Zhong Z."/>
            <person name="Liu W."/>
            <person name="Zhang W."/>
            <person name="Zhang H."/>
        </authorList>
    </citation>
    <scope>NUCLEOTIDE SEQUENCE [LARGE SCALE GENOMIC DNA]</scope>
    <source>
        <strain evidence="2 3">JCM 16395</strain>
    </source>
</reference>
<feature type="transmembrane region" description="Helical" evidence="1">
    <location>
        <begin position="229"/>
        <end position="246"/>
    </location>
</feature>
<keyword evidence="3" id="KW-1185">Reference proteome</keyword>
<feature type="transmembrane region" description="Helical" evidence="1">
    <location>
        <begin position="455"/>
        <end position="475"/>
    </location>
</feature>
<comment type="caution">
    <text evidence="2">The sequence shown here is derived from an EMBL/GenBank/DDBJ whole genome shotgun (WGS) entry which is preliminary data.</text>
</comment>
<dbReference type="Proteomes" id="UP000218181">
    <property type="component" value="Unassembled WGS sequence"/>
</dbReference>
<feature type="transmembrane region" description="Helical" evidence="1">
    <location>
        <begin position="258"/>
        <end position="283"/>
    </location>
</feature>
<keyword evidence="1" id="KW-0812">Transmembrane</keyword>
<feature type="transmembrane region" description="Helical" evidence="1">
    <location>
        <begin position="416"/>
        <end position="434"/>
    </location>
</feature>